<feature type="transmembrane region" description="Helical" evidence="10">
    <location>
        <begin position="18"/>
        <end position="39"/>
    </location>
</feature>
<comment type="caution">
    <text evidence="11">The sequence shown here is derived from an EMBL/GenBank/DDBJ whole genome shotgun (WGS) entry which is preliminary data.</text>
</comment>
<name>A0A8J8TDT0_9ARCH</name>
<evidence type="ECO:0000313" key="12">
    <source>
        <dbReference type="Proteomes" id="UP000752814"/>
    </source>
</evidence>
<evidence type="ECO:0000256" key="2">
    <source>
        <dbReference type="ARBA" id="ARBA00022448"/>
    </source>
</evidence>
<keyword evidence="2" id="KW-0813">Transport</keyword>
<evidence type="ECO:0000256" key="4">
    <source>
        <dbReference type="ARBA" id="ARBA00022475"/>
    </source>
</evidence>
<dbReference type="PANTHER" id="PTHR43298">
    <property type="entry name" value="MULTIDRUG RESISTANCE PROTEIN NORM-RELATED"/>
    <property type="match status" value="1"/>
</dbReference>
<evidence type="ECO:0000256" key="7">
    <source>
        <dbReference type="ARBA" id="ARBA00023065"/>
    </source>
</evidence>
<dbReference type="InterPro" id="IPR050222">
    <property type="entry name" value="MATE_MdtK"/>
</dbReference>
<feature type="transmembrane region" description="Helical" evidence="10">
    <location>
        <begin position="97"/>
        <end position="118"/>
    </location>
</feature>
<keyword evidence="3" id="KW-0050">Antiport</keyword>
<feature type="transmembrane region" description="Helical" evidence="10">
    <location>
        <begin position="321"/>
        <end position="340"/>
    </location>
</feature>
<evidence type="ECO:0000256" key="1">
    <source>
        <dbReference type="ARBA" id="ARBA00004651"/>
    </source>
</evidence>
<keyword evidence="8 10" id="KW-0472">Membrane</keyword>
<gene>
    <name evidence="11" type="ORF">A3207_06960</name>
</gene>
<proteinExistence type="predicted"/>
<evidence type="ECO:0000256" key="5">
    <source>
        <dbReference type="ARBA" id="ARBA00022692"/>
    </source>
</evidence>
<evidence type="ECO:0000313" key="11">
    <source>
        <dbReference type="EMBL" id="TQS84050.1"/>
    </source>
</evidence>
<feature type="transmembrane region" description="Helical" evidence="10">
    <location>
        <begin position="195"/>
        <end position="218"/>
    </location>
</feature>
<feature type="transmembrane region" description="Helical" evidence="10">
    <location>
        <begin position="138"/>
        <end position="163"/>
    </location>
</feature>
<dbReference type="AlphaFoldDB" id="A0A8J8TDT0"/>
<dbReference type="Pfam" id="PF01554">
    <property type="entry name" value="MatE"/>
    <property type="match status" value="2"/>
</dbReference>
<evidence type="ECO:0000256" key="9">
    <source>
        <dbReference type="ARBA" id="ARBA00031636"/>
    </source>
</evidence>
<dbReference type="InterPro" id="IPR048279">
    <property type="entry name" value="MdtK-like"/>
</dbReference>
<keyword evidence="6 10" id="KW-1133">Transmembrane helix</keyword>
<reference evidence="11" key="1">
    <citation type="submission" date="2016-03" db="EMBL/GenBank/DDBJ databases">
        <authorList>
            <person name="Borrel G."/>
            <person name="Mccann A."/>
            <person name="O'Toole P.W."/>
        </authorList>
    </citation>
    <scope>NUCLEOTIDE SEQUENCE</scope>
    <source>
        <strain evidence="11">183</strain>
    </source>
</reference>
<organism evidence="11 12">
    <name type="scientific">Candidatus Methanomassiliicoccus intestinalis</name>
    <dbReference type="NCBI Taxonomy" id="1406512"/>
    <lineage>
        <taxon>Archaea</taxon>
        <taxon>Methanobacteriati</taxon>
        <taxon>Thermoplasmatota</taxon>
        <taxon>Thermoplasmata</taxon>
        <taxon>Methanomassiliicoccales</taxon>
        <taxon>Methanomassiliicoccaceae</taxon>
        <taxon>Methanomassiliicoccus</taxon>
    </lineage>
</organism>
<keyword evidence="7" id="KW-0406">Ion transport</keyword>
<dbReference type="PIRSF" id="PIRSF006603">
    <property type="entry name" value="DinF"/>
    <property type="match status" value="1"/>
</dbReference>
<evidence type="ECO:0000256" key="6">
    <source>
        <dbReference type="ARBA" id="ARBA00022989"/>
    </source>
</evidence>
<dbReference type="CDD" id="cd13138">
    <property type="entry name" value="MATE_yoeA_like"/>
    <property type="match status" value="1"/>
</dbReference>
<feature type="transmembrane region" description="Helical" evidence="10">
    <location>
        <begin position="360"/>
        <end position="382"/>
    </location>
</feature>
<evidence type="ECO:0000256" key="8">
    <source>
        <dbReference type="ARBA" id="ARBA00023136"/>
    </source>
</evidence>
<keyword evidence="5 10" id="KW-0812">Transmembrane</keyword>
<feature type="transmembrane region" description="Helical" evidence="10">
    <location>
        <begin position="394"/>
        <end position="416"/>
    </location>
</feature>
<dbReference type="EMBL" id="LVVT01000007">
    <property type="protein sequence ID" value="TQS84050.1"/>
    <property type="molecule type" value="Genomic_DNA"/>
</dbReference>
<dbReference type="GO" id="GO:0042910">
    <property type="term" value="F:xenobiotic transmembrane transporter activity"/>
    <property type="evidence" value="ECO:0007669"/>
    <property type="project" value="InterPro"/>
</dbReference>
<dbReference type="RefSeq" id="WP_400195498.1">
    <property type="nucleotide sequence ID" value="NZ_CAYAYE010000026.1"/>
</dbReference>
<accession>A0A8J8TDT0</accession>
<dbReference type="GO" id="GO:0015297">
    <property type="term" value="F:antiporter activity"/>
    <property type="evidence" value="ECO:0007669"/>
    <property type="project" value="UniProtKB-KW"/>
</dbReference>
<dbReference type="Proteomes" id="UP000752814">
    <property type="component" value="Unassembled WGS sequence"/>
</dbReference>
<dbReference type="GO" id="GO:0006811">
    <property type="term" value="P:monoatomic ion transport"/>
    <property type="evidence" value="ECO:0007669"/>
    <property type="project" value="UniProtKB-KW"/>
</dbReference>
<protein>
    <recommendedName>
        <fullName evidence="9">Multidrug-efflux transporter</fullName>
    </recommendedName>
</protein>
<feature type="transmembrane region" description="Helical" evidence="10">
    <location>
        <begin position="51"/>
        <end position="77"/>
    </location>
</feature>
<sequence length="459" mass="49584">MTANGHVRNLTEGRPLKLILIFALPMIIGGVVQQLYSVVDTLIVGNTLGSHALAAVGATGSTIFFMISFMLGLTNAFSIVTAHHFGADNHAMVKKTVVNAIFLSAICAVILSLVGIYGARPLMELLQTPPDIINESVIYIQICIGFSVAQLAYDVAAAILRAIGDSKTPLYFLMISAVSNIILDLVFILGMDMGVAGAAIATVISQAISAVLCIAYIIKKYPIFHISRHEFRPDFRQLKLVTKMGITMGLQSCFIAVGEMAATGVINGFGTTVVAAYTTGVRVEEFATLAFINLSQAFSIYAGQNIGAHKTARIQEGFKKIAVLVIFLSFVSTALIFSFGDDVARWFISDADSQIESVVSIAYQYLCTSACFYSFLGMILLYNNTLRGMGELGIPLMSGIIELLSKVGLSIILASIFGYSGIWYAAPIGWMLGMLPSMIRYHQGNWKKRPDKIADAYPE</sequence>
<comment type="subcellular location">
    <subcellularLocation>
        <location evidence="1">Cell membrane</location>
        <topology evidence="1">Multi-pass membrane protein</topology>
    </subcellularLocation>
</comment>
<evidence type="ECO:0000256" key="3">
    <source>
        <dbReference type="ARBA" id="ARBA00022449"/>
    </source>
</evidence>
<dbReference type="InterPro" id="IPR002528">
    <property type="entry name" value="MATE_fam"/>
</dbReference>
<keyword evidence="4" id="KW-1003">Cell membrane</keyword>
<feature type="transmembrane region" description="Helical" evidence="10">
    <location>
        <begin position="170"/>
        <end position="189"/>
    </location>
</feature>
<dbReference type="PANTHER" id="PTHR43298:SF2">
    <property type="entry name" value="FMN_FAD EXPORTER YEEO-RELATED"/>
    <property type="match status" value="1"/>
</dbReference>
<dbReference type="NCBIfam" id="TIGR00797">
    <property type="entry name" value="matE"/>
    <property type="match status" value="1"/>
</dbReference>
<dbReference type="GO" id="GO:0005886">
    <property type="term" value="C:plasma membrane"/>
    <property type="evidence" value="ECO:0007669"/>
    <property type="project" value="UniProtKB-SubCell"/>
</dbReference>
<evidence type="ECO:0000256" key="10">
    <source>
        <dbReference type="SAM" id="Phobius"/>
    </source>
</evidence>